<dbReference type="Pfam" id="PF13439">
    <property type="entry name" value="Glyco_transf_4"/>
    <property type="match status" value="1"/>
</dbReference>
<accession>A0A4D6U7P2</accession>
<dbReference type="PANTHER" id="PTHR46401:SF2">
    <property type="entry name" value="GLYCOSYLTRANSFERASE WBBK-RELATED"/>
    <property type="match status" value="1"/>
</dbReference>
<dbReference type="AlphaFoldDB" id="A0A4D6U7P2"/>
<dbReference type="PANTHER" id="PTHR46401">
    <property type="entry name" value="GLYCOSYLTRANSFERASE WBBK-RELATED"/>
    <property type="match status" value="1"/>
</dbReference>
<dbReference type="Gene3D" id="3.40.50.2000">
    <property type="entry name" value="Glycogen Phosphorylase B"/>
    <property type="match status" value="2"/>
</dbReference>
<keyword evidence="1 5" id="KW-0808">Transferase</keyword>
<reference evidence="5" key="1">
    <citation type="journal article" date="2019" name="Front. Microbiol.">
        <title>O-Antigen Gene Clusters of Plesiomonas shigelloides Serogroups and Its Application in Development of a Molecular Serotyping Scheme.</title>
        <authorList>
            <person name="Xi D."/>
            <person name="Wang X."/>
            <person name="Ning K."/>
            <person name="Liu Q."/>
            <person name="Jing F."/>
            <person name="Guo X."/>
            <person name="Cao B."/>
        </authorList>
    </citation>
    <scope>NUCLEOTIDE SEQUENCE</scope>
    <source>
        <strain evidence="5">O34H34</strain>
    </source>
</reference>
<protein>
    <submittedName>
        <fullName evidence="5">Glycosyltransferase WbpH</fullName>
    </submittedName>
    <submittedName>
        <fullName evidence="4">Glycosyltransferase family 4 protein</fullName>
    </submittedName>
</protein>
<dbReference type="GO" id="GO:0009103">
    <property type="term" value="P:lipopolysaccharide biosynthetic process"/>
    <property type="evidence" value="ECO:0007669"/>
    <property type="project" value="TreeGrafter"/>
</dbReference>
<dbReference type="Pfam" id="PF00534">
    <property type="entry name" value="Glycos_transf_1"/>
    <property type="match status" value="1"/>
</dbReference>
<gene>
    <name evidence="5" type="primary">wbpH</name>
    <name evidence="4" type="ORF">J2R62_03860</name>
</gene>
<dbReference type="GO" id="GO:0016757">
    <property type="term" value="F:glycosyltransferase activity"/>
    <property type="evidence" value="ECO:0007669"/>
    <property type="project" value="InterPro"/>
</dbReference>
<feature type="domain" description="Glycosyl transferase family 1" evidence="2">
    <location>
        <begin position="189"/>
        <end position="349"/>
    </location>
</feature>
<dbReference type="EMBL" id="MK551187">
    <property type="protein sequence ID" value="QCH03267.1"/>
    <property type="molecule type" value="Genomic_DNA"/>
</dbReference>
<dbReference type="InterPro" id="IPR001296">
    <property type="entry name" value="Glyco_trans_1"/>
</dbReference>
<evidence type="ECO:0000259" key="2">
    <source>
        <dbReference type="Pfam" id="PF00534"/>
    </source>
</evidence>
<dbReference type="Proteomes" id="UP000664658">
    <property type="component" value="Unassembled WGS sequence"/>
</dbReference>
<name>A0A4D6U7P2_PLESH</name>
<dbReference type="InterPro" id="IPR028098">
    <property type="entry name" value="Glyco_trans_4-like_N"/>
</dbReference>
<evidence type="ECO:0000313" key="4">
    <source>
        <dbReference type="EMBL" id="MBO1107364.1"/>
    </source>
</evidence>
<feature type="domain" description="Glycosyltransferase subfamily 4-like N-terminal" evidence="3">
    <location>
        <begin position="29"/>
        <end position="170"/>
    </location>
</feature>
<dbReference type="EMBL" id="JAFNAA010000003">
    <property type="protein sequence ID" value="MBO1107364.1"/>
    <property type="molecule type" value="Genomic_DNA"/>
</dbReference>
<reference evidence="4" key="2">
    <citation type="submission" date="2021-03" db="EMBL/GenBank/DDBJ databases">
        <title>Plesiomonas shigelloides zfcc0051, isolated from zebrafish feces.</title>
        <authorList>
            <person name="Vanderhoek Z."/>
            <person name="Gaulke C."/>
        </authorList>
    </citation>
    <scope>NUCLEOTIDE SEQUENCE</scope>
    <source>
        <strain evidence="4">Zfcc0051</strain>
    </source>
</reference>
<dbReference type="RefSeq" id="WP_152135423.1">
    <property type="nucleotide sequence ID" value="NZ_JAFNAA010000003.1"/>
</dbReference>
<evidence type="ECO:0000259" key="3">
    <source>
        <dbReference type="Pfam" id="PF13439"/>
    </source>
</evidence>
<evidence type="ECO:0000256" key="1">
    <source>
        <dbReference type="ARBA" id="ARBA00022679"/>
    </source>
</evidence>
<sequence length="371" mass="41043">MSQTTRKVVHLTSVHTRFDTRIFLKECISLANNGYPISLVVADGEGDETKNNVSIYDVGASKGRLDRIRNAPGRVLAKALELDADIYQLHDPELLPIGVKLKKHGKVVIFDAHEDVPKQLLGKPYLNKPAKWLLSKTFAVYERMACRKLDAVITATPYIRDKFIAMGMRSVDINNYPLLGELSTGEVDWSQKKSQVAYVGGIAKIRGISQVVKAMGLLQSDARLQLAGKFSEPTVEAAAQADEGWQSVDALGFVCREGLRDILSRCVSGLVTFLPSPNHIDAQPNKMFEYMSAGVPVIGSNFPLWKQIIEGNQCGLCVDPLAPEAIAEAIDYLVTHPVEAEQMGRNGQKAVQEKYNWGIEEQKLLNFYQSL</sequence>
<dbReference type="CDD" id="cd03794">
    <property type="entry name" value="GT4_WbuB-like"/>
    <property type="match status" value="1"/>
</dbReference>
<evidence type="ECO:0000313" key="5">
    <source>
        <dbReference type="EMBL" id="QCH03267.1"/>
    </source>
</evidence>
<organism evidence="5">
    <name type="scientific">Plesiomonas shigelloides</name>
    <name type="common">Aeromonas shigelloides</name>
    <dbReference type="NCBI Taxonomy" id="703"/>
    <lineage>
        <taxon>Bacteria</taxon>
        <taxon>Pseudomonadati</taxon>
        <taxon>Pseudomonadota</taxon>
        <taxon>Gammaproteobacteria</taxon>
        <taxon>Enterobacterales</taxon>
        <taxon>Enterobacteriaceae</taxon>
        <taxon>Plesiomonas</taxon>
    </lineage>
</organism>
<proteinExistence type="predicted"/>
<dbReference type="SUPFAM" id="SSF53756">
    <property type="entry name" value="UDP-Glycosyltransferase/glycogen phosphorylase"/>
    <property type="match status" value="1"/>
</dbReference>